<evidence type="ECO:0000256" key="1">
    <source>
        <dbReference type="ARBA" id="ARBA00022598"/>
    </source>
</evidence>
<proteinExistence type="predicted"/>
<dbReference type="PANTHER" id="PTHR43334:SF1">
    <property type="entry name" value="3-HYDROXYPROPIONATE--COA LIGASE [ADP-FORMING]"/>
    <property type="match status" value="1"/>
</dbReference>
<comment type="caution">
    <text evidence="5">The sequence shown here is derived from an EMBL/GenBank/DDBJ whole genome shotgun (WGS) entry which is preliminary data.</text>
</comment>
<dbReference type="Gene3D" id="3.40.630.30">
    <property type="match status" value="1"/>
</dbReference>
<sequence length="801" mass="88847">MSVQSLPAYFFTPQHIILVGASERPHSLGERILTALLNAPFQGKITPVNPRHKTIAGLTSYTNVARLEETADLVITVTPPETYESLFKACRKKQLHHVIIIQDWDNLPPEAWETAAAAIRKHHGEKLNISVCNPAGAQIPTQGLNAGILPDYPAGHVAVLTGQASLSSEINVLLRKMKQGVSRHISLNYDLSPTTSADWLNRFGHKRHTRAAVIHFNPRENLRKLFSAIRYFTRHTPIILHCTHHADSVERSILRCLGRHCNFIATFNSSELEAALHAHLSALQPASTLNVLSNTPVAWLQEKAVQSGISLVMPSEKPHIDQAYIGSNPSPVRYRSLAVSQLQQHQTEALLAVVAPTAEHNENTLTGVLSALQQPDGKPLLISSPFSDGLLQFDRPEQAVKTLSLRNIAAHLQNEQNKTAKPRPAHIKTPQLKNLPKLLETQDFAQLAKNLHLPDYRPQATHVGAQLTFTRHPAYGIILSCTYNGRTRTVLPPFSTLDGEKLIRFADLKTKQKHICQLLHSLNTLLEQEQYFGSIIINLCGDTLTSDFRPSENEIQAIVSKDQKRPTAATVPRKNLTAAEFISTTSEAAAEFIRSKSEAAAEFLAGKADTAAPPENVRAPYPSGYPQKITLKDGEILLIRPFTPEDAEAKQAFVRSLSPESRYFRFMAQTNELPQATLARFSNLDYYSEGAWIAENSDGLIQGISRFSRLTRDECEFGITLAENARGKGLAVELMRLIIRLATQQGYQSMSAEILKSNQAMLKLARKLGFALSDSNTDKDLYQARLSLLPPPTAPKRKFRQ</sequence>
<evidence type="ECO:0000256" key="2">
    <source>
        <dbReference type="ARBA" id="ARBA00022741"/>
    </source>
</evidence>
<dbReference type="CDD" id="cd04301">
    <property type="entry name" value="NAT_SF"/>
    <property type="match status" value="1"/>
</dbReference>
<dbReference type="SMART" id="SM00881">
    <property type="entry name" value="CoA_binding"/>
    <property type="match status" value="1"/>
</dbReference>
<dbReference type="PANTHER" id="PTHR43334">
    <property type="entry name" value="ACETATE--COA LIGASE [ADP-FORMING]"/>
    <property type="match status" value="1"/>
</dbReference>
<dbReference type="InterPro" id="IPR000182">
    <property type="entry name" value="GNAT_dom"/>
</dbReference>
<dbReference type="InterPro" id="IPR016102">
    <property type="entry name" value="Succinyl-CoA_synth-like"/>
</dbReference>
<dbReference type="InterPro" id="IPR051538">
    <property type="entry name" value="Acyl-CoA_Synth/Transferase"/>
</dbReference>
<evidence type="ECO:0000256" key="3">
    <source>
        <dbReference type="ARBA" id="ARBA00022840"/>
    </source>
</evidence>
<keyword evidence="6" id="KW-1185">Reference proteome</keyword>
<keyword evidence="1" id="KW-0436">Ligase</keyword>
<dbReference type="GO" id="GO:0016746">
    <property type="term" value="F:acyltransferase activity"/>
    <property type="evidence" value="ECO:0007669"/>
    <property type="project" value="UniProtKB-KW"/>
</dbReference>
<dbReference type="Proteomes" id="UP001621964">
    <property type="component" value="Unassembled WGS sequence"/>
</dbReference>
<dbReference type="SUPFAM" id="SSF55729">
    <property type="entry name" value="Acyl-CoA N-acyltransferases (Nat)"/>
    <property type="match status" value="1"/>
</dbReference>
<accession>A0ABW8Q3Z7</accession>
<dbReference type="Gene3D" id="3.40.50.261">
    <property type="entry name" value="Succinyl-CoA synthetase domains"/>
    <property type="match status" value="1"/>
</dbReference>
<dbReference type="EMBL" id="JBJGEB010000003">
    <property type="protein sequence ID" value="MFK7641552.1"/>
    <property type="molecule type" value="Genomic_DNA"/>
</dbReference>
<dbReference type="InterPro" id="IPR016181">
    <property type="entry name" value="Acyl_CoA_acyltransferase"/>
</dbReference>
<dbReference type="Pfam" id="PF13302">
    <property type="entry name" value="Acetyltransf_3"/>
    <property type="match status" value="1"/>
</dbReference>
<evidence type="ECO:0000313" key="6">
    <source>
        <dbReference type="Proteomes" id="UP001621964"/>
    </source>
</evidence>
<reference evidence="5 6" key="1">
    <citation type="submission" date="2024-11" db="EMBL/GenBank/DDBJ databases">
        <authorList>
            <person name="Mikucki A.G."/>
            <person name="Kahler C.M."/>
        </authorList>
    </citation>
    <scope>NUCLEOTIDE SEQUENCE [LARGE SCALE GENOMIC DNA]</scope>
    <source>
        <strain evidence="5 6">EXNM717</strain>
    </source>
</reference>
<dbReference type="InterPro" id="IPR003781">
    <property type="entry name" value="CoA-bd"/>
</dbReference>
<dbReference type="Gene3D" id="3.40.50.720">
    <property type="entry name" value="NAD(P)-binding Rossmann-like Domain"/>
    <property type="match status" value="1"/>
</dbReference>
<gene>
    <name evidence="5" type="ORF">ACI43T_03445</name>
</gene>
<evidence type="ECO:0000259" key="4">
    <source>
        <dbReference type="PROSITE" id="PS51186"/>
    </source>
</evidence>
<keyword evidence="5" id="KW-0012">Acyltransferase</keyword>
<organism evidence="5 6">
    <name type="scientific">Neisseria oralis</name>
    <dbReference type="NCBI Taxonomy" id="1107316"/>
    <lineage>
        <taxon>Bacteria</taxon>
        <taxon>Pseudomonadati</taxon>
        <taxon>Pseudomonadota</taxon>
        <taxon>Betaproteobacteria</taxon>
        <taxon>Neisseriales</taxon>
        <taxon>Neisseriaceae</taxon>
        <taxon>Neisseria</taxon>
    </lineage>
</organism>
<name>A0ABW8Q3Z7_9NEIS</name>
<feature type="domain" description="N-acetyltransferase" evidence="4">
    <location>
        <begin position="637"/>
        <end position="795"/>
    </location>
</feature>
<dbReference type="InterPro" id="IPR036291">
    <property type="entry name" value="NAD(P)-bd_dom_sf"/>
</dbReference>
<keyword evidence="2" id="KW-0547">Nucleotide-binding</keyword>
<keyword evidence="5" id="KW-0808">Transferase</keyword>
<dbReference type="RefSeq" id="WP_405385551.1">
    <property type="nucleotide sequence ID" value="NZ_JBJGEB010000003.1"/>
</dbReference>
<dbReference type="EC" id="2.3.1.-" evidence="5"/>
<keyword evidence="3" id="KW-0067">ATP-binding</keyword>
<dbReference type="SUPFAM" id="SSF52210">
    <property type="entry name" value="Succinyl-CoA synthetase domains"/>
    <property type="match status" value="1"/>
</dbReference>
<protein>
    <submittedName>
        <fullName evidence="5">GNAT family N-acetyltransferase</fullName>
        <ecNumber evidence="5">2.3.1.-</ecNumber>
    </submittedName>
</protein>
<dbReference type="Pfam" id="PF13380">
    <property type="entry name" value="CoA_binding_2"/>
    <property type="match status" value="1"/>
</dbReference>
<evidence type="ECO:0000313" key="5">
    <source>
        <dbReference type="EMBL" id="MFK7641552.1"/>
    </source>
</evidence>
<dbReference type="PROSITE" id="PS51186">
    <property type="entry name" value="GNAT"/>
    <property type="match status" value="1"/>
</dbReference>
<dbReference type="SUPFAM" id="SSF51735">
    <property type="entry name" value="NAD(P)-binding Rossmann-fold domains"/>
    <property type="match status" value="1"/>
</dbReference>